<dbReference type="GO" id="GO:0061668">
    <property type="term" value="P:mitochondrial ribosome assembly"/>
    <property type="evidence" value="ECO:0007669"/>
    <property type="project" value="TreeGrafter"/>
</dbReference>
<dbReference type="SMART" id="SM00733">
    <property type="entry name" value="Mterf"/>
    <property type="match status" value="5"/>
</dbReference>
<dbReference type="InterPro" id="IPR003690">
    <property type="entry name" value="MTERF"/>
</dbReference>
<evidence type="ECO:0000256" key="5">
    <source>
        <dbReference type="ARBA" id="ARBA00023128"/>
    </source>
</evidence>
<evidence type="ECO:0000256" key="1">
    <source>
        <dbReference type="ARBA" id="ARBA00004173"/>
    </source>
</evidence>
<organism evidence="8 9">
    <name type="scientific">Cryptotermes secundus</name>
    <dbReference type="NCBI Taxonomy" id="105785"/>
    <lineage>
        <taxon>Eukaryota</taxon>
        <taxon>Metazoa</taxon>
        <taxon>Ecdysozoa</taxon>
        <taxon>Arthropoda</taxon>
        <taxon>Hexapoda</taxon>
        <taxon>Insecta</taxon>
        <taxon>Pterygota</taxon>
        <taxon>Neoptera</taxon>
        <taxon>Polyneoptera</taxon>
        <taxon>Dictyoptera</taxon>
        <taxon>Blattodea</taxon>
        <taxon>Blattoidea</taxon>
        <taxon>Termitoidae</taxon>
        <taxon>Kalotermitidae</taxon>
        <taxon>Cryptotermitinae</taxon>
        <taxon>Cryptotermes</taxon>
    </lineage>
</organism>
<dbReference type="Proteomes" id="UP000235965">
    <property type="component" value="Unassembled WGS sequence"/>
</dbReference>
<proteinExistence type="inferred from homology"/>
<dbReference type="GO" id="GO:0006355">
    <property type="term" value="P:regulation of DNA-templated transcription"/>
    <property type="evidence" value="ECO:0007669"/>
    <property type="project" value="UniProtKB-ARBA"/>
</dbReference>
<dbReference type="OrthoDB" id="637682at2759"/>
<dbReference type="PANTHER" id="PTHR13068:SF112">
    <property type="entry name" value="TRANSCRIPTION TERMINATION FACTOR 3, MITOCHONDRIAL"/>
    <property type="match status" value="1"/>
</dbReference>
<dbReference type="FunFam" id="1.25.70.10:FF:000002">
    <property type="entry name" value="transcription termination factor 3, mitochondrial"/>
    <property type="match status" value="1"/>
</dbReference>
<reference evidence="8 9" key="1">
    <citation type="submission" date="2017-12" db="EMBL/GenBank/DDBJ databases">
        <title>Hemimetabolous genomes reveal molecular basis of termite eusociality.</title>
        <authorList>
            <person name="Harrison M.C."/>
            <person name="Jongepier E."/>
            <person name="Robertson H.M."/>
            <person name="Arning N."/>
            <person name="Bitard-Feildel T."/>
            <person name="Chao H."/>
            <person name="Childers C.P."/>
            <person name="Dinh H."/>
            <person name="Doddapaneni H."/>
            <person name="Dugan S."/>
            <person name="Gowin J."/>
            <person name="Greiner C."/>
            <person name="Han Y."/>
            <person name="Hu H."/>
            <person name="Hughes D.S.T."/>
            <person name="Huylmans A.-K."/>
            <person name="Kemena C."/>
            <person name="Kremer L.P.M."/>
            <person name="Lee S.L."/>
            <person name="Lopez-Ezquerra A."/>
            <person name="Mallet L."/>
            <person name="Monroy-Kuhn J.M."/>
            <person name="Moser A."/>
            <person name="Murali S.C."/>
            <person name="Muzny D.M."/>
            <person name="Otani S."/>
            <person name="Piulachs M.-D."/>
            <person name="Poelchau M."/>
            <person name="Qu J."/>
            <person name="Schaub F."/>
            <person name="Wada-Katsumata A."/>
            <person name="Worley K.C."/>
            <person name="Xie Q."/>
            <person name="Ylla G."/>
            <person name="Poulsen M."/>
            <person name="Gibbs R.A."/>
            <person name="Schal C."/>
            <person name="Richards S."/>
            <person name="Belles X."/>
            <person name="Korb J."/>
            <person name="Bornberg-Bauer E."/>
        </authorList>
    </citation>
    <scope>NUCLEOTIDE SEQUENCE [LARGE SCALE GENOMIC DNA]</scope>
    <source>
        <tissue evidence="8">Whole body</tissue>
    </source>
</reference>
<sequence>MRSVIACIRNIVINPVGTTILQGLPVQSCRTFCTTQLESINGRLNSRCILDQAQNGTSWSSEKLPSVEVENECVNLEQNKEVDAERKEDTSIIEPCNEDISTVAPYFRPSFNFAAYVNNSPTLQELVKLGVNLHSLEKKKGVPEFILQLEFNKNMKEHIRFLHALGVPSDELGHFITINPWIFKEDLDDLQVRVNYLQSKKFLADMITRIVRKNPRWLVFSTGEIDQRLGHFQKTFKLTGDEVRYLTLKRPKLITYDMTHIKLNTFSLKEEMGFSDDELRSLLLQAPKLWMKSNKPLLSVFDYAHNIMKLTHQQIVNFPQILRTRTFRLKQRHLFLELLGRAQYNPNLEGYISPKAIVSGTDSEFCQTVAKSSVEAFNIFLKSI</sequence>
<comment type="subcellular location">
    <subcellularLocation>
        <location evidence="1">Mitochondrion</location>
    </subcellularLocation>
</comment>
<dbReference type="PANTHER" id="PTHR13068">
    <property type="entry name" value="CGI-12 PROTEIN-RELATED"/>
    <property type="match status" value="1"/>
</dbReference>
<keyword evidence="5" id="KW-0496">Mitochondrion</keyword>
<name>A0A2J7PUS7_9NEOP</name>
<evidence type="ECO:0000313" key="8">
    <source>
        <dbReference type="EMBL" id="PNF20095.1"/>
    </source>
</evidence>
<evidence type="ECO:0000256" key="4">
    <source>
        <dbReference type="ARBA" id="ARBA00023015"/>
    </source>
</evidence>
<accession>A0A2J7PUS7</accession>
<protein>
    <recommendedName>
        <fullName evidence="7">Transcription termination factor 3, mitochondrial</fullName>
    </recommendedName>
</protein>
<keyword evidence="4" id="KW-0805">Transcription regulation</keyword>
<dbReference type="EMBL" id="NEVH01021193">
    <property type="protein sequence ID" value="PNF20095.1"/>
    <property type="molecule type" value="Genomic_DNA"/>
</dbReference>
<evidence type="ECO:0000256" key="6">
    <source>
        <dbReference type="ARBA" id="ARBA00023163"/>
    </source>
</evidence>
<dbReference type="InterPro" id="IPR038538">
    <property type="entry name" value="MTERF_sf"/>
</dbReference>
<dbReference type="InParanoid" id="A0A2J7PUS7"/>
<evidence type="ECO:0000256" key="7">
    <source>
        <dbReference type="ARBA" id="ARBA00071275"/>
    </source>
</evidence>
<dbReference type="STRING" id="105785.A0A2J7PUS7"/>
<keyword evidence="6" id="KW-0804">Transcription</keyword>
<comment type="similarity">
    <text evidence="2">Belongs to the mTERF family.</text>
</comment>
<evidence type="ECO:0000256" key="3">
    <source>
        <dbReference type="ARBA" id="ARBA00022946"/>
    </source>
</evidence>
<gene>
    <name evidence="8" type="primary">mTerf3</name>
    <name evidence="8" type="ORF">B7P43_G05257</name>
</gene>
<keyword evidence="9" id="KW-1185">Reference proteome</keyword>
<dbReference type="GO" id="GO:0005739">
    <property type="term" value="C:mitochondrion"/>
    <property type="evidence" value="ECO:0007669"/>
    <property type="project" value="UniProtKB-SubCell"/>
</dbReference>
<keyword evidence="3" id="KW-0809">Transit peptide</keyword>
<dbReference type="GO" id="GO:0006390">
    <property type="term" value="P:mitochondrial transcription"/>
    <property type="evidence" value="ECO:0007669"/>
    <property type="project" value="TreeGrafter"/>
</dbReference>
<dbReference type="GO" id="GO:0003676">
    <property type="term" value="F:nucleic acid binding"/>
    <property type="evidence" value="ECO:0007669"/>
    <property type="project" value="InterPro"/>
</dbReference>
<dbReference type="Gene3D" id="1.25.70.10">
    <property type="entry name" value="Transcription termination factor 3, mitochondrial"/>
    <property type="match status" value="1"/>
</dbReference>
<dbReference type="AlphaFoldDB" id="A0A2J7PUS7"/>
<dbReference type="Pfam" id="PF02536">
    <property type="entry name" value="mTERF"/>
    <property type="match status" value="1"/>
</dbReference>
<evidence type="ECO:0000256" key="2">
    <source>
        <dbReference type="ARBA" id="ARBA00007692"/>
    </source>
</evidence>
<comment type="caution">
    <text evidence="8">The sequence shown here is derived from an EMBL/GenBank/DDBJ whole genome shotgun (WGS) entry which is preliminary data.</text>
</comment>
<evidence type="ECO:0000313" key="9">
    <source>
        <dbReference type="Proteomes" id="UP000235965"/>
    </source>
</evidence>
<dbReference type="FunCoup" id="A0A2J7PUS7">
    <property type="interactions" value="1216"/>
</dbReference>